<dbReference type="AlphaFoldDB" id="A0A1V1H977"/>
<reference evidence="2" key="1">
    <citation type="submission" date="2009-05" db="EMBL/GenBank/DDBJ databases">
        <title>Oryza sativa Japonica Group genomic DNA, chromosome 6, BAC clone:KMK0024M20, cultivar:Khau Mac Kho.</title>
        <authorList>
            <person name="Matsumoto T."/>
            <person name="Wu J."/>
            <person name="Kanamori H."/>
        </authorList>
    </citation>
    <scope>NUCLEOTIDE SEQUENCE</scope>
    <source>
        <strain evidence="2">IRGC 100882</strain>
    </source>
</reference>
<evidence type="ECO:0000313" key="2">
    <source>
        <dbReference type="EMBL" id="BAX25094.1"/>
    </source>
</evidence>
<evidence type="ECO:0000256" key="1">
    <source>
        <dbReference type="SAM" id="MobiDB-lite"/>
    </source>
</evidence>
<feature type="compositionally biased region" description="Basic and acidic residues" evidence="1">
    <location>
        <begin position="35"/>
        <end position="65"/>
    </location>
</feature>
<accession>A0A1V1H977</accession>
<proteinExistence type="predicted"/>
<name>A0A1V1H977_9ORYZ</name>
<dbReference type="EMBL" id="AP011472">
    <property type="protein sequence ID" value="BAX25094.1"/>
    <property type="molecule type" value="Genomic_DNA"/>
</dbReference>
<gene>
    <name evidence="2" type="primary">OA_ABa0037F23.37</name>
</gene>
<sequence length="102" mass="11067">MAANHLHRIFVPALSHRRSKSPHPRIGRRWAVAKKKGEAASGDEKEAAKGVEEKGGVAGVRKETAQEEQEDGGGDEHVNKATREIGSQHGPESLLRLLTSSR</sequence>
<protein>
    <submittedName>
        <fullName evidence="2">Uncharacterized protein</fullName>
    </submittedName>
</protein>
<organism evidence="2">
    <name type="scientific">Oryza australiensis</name>
    <dbReference type="NCBI Taxonomy" id="4532"/>
    <lineage>
        <taxon>Eukaryota</taxon>
        <taxon>Viridiplantae</taxon>
        <taxon>Streptophyta</taxon>
        <taxon>Embryophyta</taxon>
        <taxon>Tracheophyta</taxon>
        <taxon>Spermatophyta</taxon>
        <taxon>Magnoliopsida</taxon>
        <taxon>Liliopsida</taxon>
        <taxon>Poales</taxon>
        <taxon>Poaceae</taxon>
        <taxon>BOP clade</taxon>
        <taxon>Oryzoideae</taxon>
        <taxon>Oryzeae</taxon>
        <taxon>Oryzinae</taxon>
        <taxon>Oryza</taxon>
    </lineage>
</organism>
<feature type="compositionally biased region" description="Basic and acidic residues" evidence="1">
    <location>
        <begin position="74"/>
        <end position="83"/>
    </location>
</feature>
<feature type="region of interest" description="Disordered" evidence="1">
    <location>
        <begin position="32"/>
        <end position="102"/>
    </location>
</feature>